<protein>
    <recommendedName>
        <fullName evidence="8">ABC3 transporter permease C-terminal domain-containing protein</fullName>
    </recommendedName>
</protein>
<evidence type="ECO:0000256" key="6">
    <source>
        <dbReference type="ARBA" id="ARBA00038076"/>
    </source>
</evidence>
<sequence length="2707" mass="310665">MKKIFKHIWNSLSKNKVILIGISILVFLTTGIFTLLFTINKSYQSKINDYRQVSGIQDATVDLDLNFFGNAKDNGFDTEKDDVYKVYNSPATEVNKFVIGQSYVKLADLIGSNKKDSNFYISSARLLQEYKLFQNNKDFATNFFFNIDSDKKTFRVSNLKTDNEYFLKYTQNNNDFLPVKKTYKVTDPNHVFKLDRDYLINEIILFDQNSNPKQNIISVSNLYLNLITNEASFDAAKILEWKKLNIAYEVPQSEVLKLLSLKKEHEQKIPDFASKSNKKILDINDLAQAKTYSTSNYSEPYKYYSYNDKLKINHDTIVQLDSYNNVELSSYDYFIFPKREDFNLKPEWFYTTKIEVSYVNHKWKLKDINKNNFSGAFLSYLEDLQKQPLEFSKIENLNYWEKVTTTTVNGKKLEFKSKLIPQDLTVLIQKGQDKPTSIAEIEHLGNENNIRLLSEQEISELSNPNVRDLAFLKIKSNVEIFSKQFILNYLKTYKQKIENQEKNVVTGIGQREYLTTNFSTTDPVTKKQKNQVAQFINAGISPNFFSENQRQDVGRLFEEYKNFTEHKTSRLYLPKDNLLTSTSVIEPFYVASIISTIFQGNAVDKNYIDVDTTFEDVKFLNKDLVDDVHPQTKIVRLQKVFSNEQTNKEYGSISLGGNTFGVVTKLNTEHTWVFDPDLTFDSLVKFSKYLEDNNLTLKGKIGPNGWLKIHPRFSNSYNVPLILYAPSSAVINELQATRTANILFNQLKDVFATSELIEKNFLIKSDVDAIIDSFISAFEQTGLFQLFLGTNSNPDLFSKFIVYSLSNATTNVRPTIINDLLGSMIDKFIDILEHQPVDKRSEYVIQQIYNLQPIFKNLGLNSFSEFLDSVQPKQLETLILDPIEILKGLKTIVYSFDFDTAFREMRKWYEENSNKLDSDGFYKTVGIANIINPILKSVDTEFLKKGLSQIVSQINFEAIFSTDTDTETGLYKGILVNKIIKNFSQELQPVILNIFKKLNGAGPNQAPYSNITQGLVEFFNFFDLKEFTKNLEKTTYSFKTDIDLYSAESKKMETKHFKSDSLKLSDVIASFVLTLAKDKQSQNQLIEILIKAFNLSGATTITYGINSPANDDKKLTLDEIQSLSDIVSLNRPAYVKTTSKVLINKIEQVLDINKLNNALSKQNLNNNVQLDANNFTLSNKAFDIDSLSLTTPLKDFLVNYFDIKKLDNTNLINVYLRLKSIAKIYSLLEISAYTKTDDNKLVNINNSKHPLISWNLYQKSLTDPNLKSKINPEDVGVYLKYLNSIGDVVYDTASSVDSYEKYTNSKFNAEQSSKYLFVSTIYKQALASSILTPFEKDPDSLVKEGLSNFGFWIRMITENPQLSNEELKQAFKILYDLALDKNSFLYKDSSIASFDLDANVENVSTRGLIIGQMSQLWKGILQPFNVSFELFKEDKDKFASEGLRKLFASNLFKKEDKFHNSLAKWIINNKFAFVENLALIGYSKSESLLLKAHYKNVDYVVNDILLKNNDLNYFDKQVLNKLYHQATTSNLSQYLRGLNLGLLVINPYFRSRFPQASLWFATNTKQVYEQINSEGTKANSNLAWVLRNSLPKYYFFKDKYPNDYISKVSQMFSPTNTFVGDNQKPLVDFNSSQVKGVSLDYSYINWVSNKVLISADQKPVEFFELNFKNFFDRLVSNLFVIRDFVNLVVAYDNRSFVAKVNQSYLDANHKAIYDKALPTSTAKIQELIKTLDQKYILDINGLQFIIVGTDSTGDYLYPLLDENNLQIDAQNQALVFVNKYGFDKVRESNRSSVVKKSLLVKLDPQTNMEQFKADTNKFLSQNFSQTDIKKTYSINDFDFLNPERSLRLSTALGFVNNLSNINLYLTFFLSVLVLFAVVFIVKKYVNNNHKVLGILRAQGYSLFEIATSFTSISIATSIIGGLFGYVLGIALRKPMLNLLQQFWEFNTDFTFFEPISFVISLFIPFVLLTITIYISVVWILRRKPNQLLSGITELNTSKFAIFLSRKLRNKNITTKFSFSLIINSFWKLFSLMISVVLVSFVLIFALSSRNIFQNSVQNTWKNRFYNFRINLFTPSKEGGPIVPYELAHLDNQLYVPEGFEGEVDLEDTKYFQPGHALIKGSHKANGETIPYAPQVLTRSSLNIKSSSQNNGTIFDIVVNNLPESLKNNILTISGKAFTSLEKTQDLKTEIRNGAEFTYKGKAPNYEPYFKYIEDKDNPKASRFWYFVYNPQEQAYDSEEVTLKSKSRDEYRKFLIEGYKKIDRDFSISFGGILFNPQKDELFSYIDTEFKSESGLKIYGYDKDSKFVKIENNKGENVLNILENYEKQSTNSNVYPLAANWVFLQKHHLKVGSEIELPIFNTITRYQDKFNNKPTKTAKFKIVAISNTFINSELISTRDVVNKLTQMDEFNPILKNFGFKAFNGLMSTNKQPEQITSSIGLYSPSGYWAGTDSIDVNGISNEIAARFFREIFAYSDNASDTTTKQGLLQKQGFTKDDLYRLIYQNQDSKDALKEKISLNFKQLEDEEYFDKYNIVIRNGLKNFNSLFSDNLYQIETQAISAKDIETNFINNFASLFSSATSMIVVIFLIVSVIILVVMASTIIAENEKNIAILSVLGYSTLQKVKLFFTVYIPIVLIGFLVSIPLVYAFISLFNNYIISTSSIVLAISFSALNLFITLAIILVVFAITLTFAWWLLNRKKSVYILKEE</sequence>
<keyword evidence="4 7" id="KW-1133">Transmembrane helix</keyword>
<keyword evidence="5 7" id="KW-0472">Membrane</keyword>
<comment type="similarity">
    <text evidence="6">Belongs to the ABC-4 integral membrane protein family.</text>
</comment>
<organism evidence="9 10">
    <name type="scientific">Mesomycoplasma hyorhinis SK76</name>
    <dbReference type="NCBI Taxonomy" id="1118964"/>
    <lineage>
        <taxon>Bacteria</taxon>
        <taxon>Bacillati</taxon>
        <taxon>Mycoplasmatota</taxon>
        <taxon>Mycoplasmoidales</taxon>
        <taxon>Metamycoplasmataceae</taxon>
        <taxon>Mesomycoplasma</taxon>
    </lineage>
</organism>
<dbReference type="Pfam" id="PF02687">
    <property type="entry name" value="FtsX"/>
    <property type="match status" value="2"/>
</dbReference>
<feature type="transmembrane region" description="Helical" evidence="7">
    <location>
        <begin position="2625"/>
        <end position="2649"/>
    </location>
</feature>
<feature type="transmembrane region" description="Helical" evidence="7">
    <location>
        <begin position="1951"/>
        <end position="1980"/>
    </location>
</feature>
<proteinExistence type="inferred from homology"/>
<keyword evidence="2" id="KW-1003">Cell membrane</keyword>
<comment type="subcellular location">
    <subcellularLocation>
        <location evidence="1">Cell membrane</location>
        <topology evidence="1">Multi-pass membrane protein</topology>
    </subcellularLocation>
</comment>
<gene>
    <name evidence="9" type="ORF">MOS_356</name>
</gene>
<feature type="transmembrane region" description="Helical" evidence="7">
    <location>
        <begin position="1902"/>
        <end position="1931"/>
    </location>
</feature>
<dbReference type="KEGG" id="mhs:MOS_356"/>
<feature type="domain" description="ABC3 transporter permease C-terminal" evidence="8">
    <location>
        <begin position="1866"/>
        <end position="1982"/>
    </location>
</feature>
<feature type="transmembrane region" description="Helical" evidence="7">
    <location>
        <begin position="20"/>
        <end position="39"/>
    </location>
</feature>
<dbReference type="PANTHER" id="PTHR30572">
    <property type="entry name" value="MEMBRANE COMPONENT OF TRANSPORTER-RELATED"/>
    <property type="match status" value="1"/>
</dbReference>
<evidence type="ECO:0000256" key="2">
    <source>
        <dbReference type="ARBA" id="ARBA00022475"/>
    </source>
</evidence>
<accession>A0AAI8AMV6</accession>
<feature type="transmembrane region" description="Helical" evidence="7">
    <location>
        <begin position="1861"/>
        <end position="1881"/>
    </location>
</feature>
<dbReference type="EMBL" id="CP003914">
    <property type="protein sequence ID" value="AFX74281.1"/>
    <property type="molecule type" value="Genomic_DNA"/>
</dbReference>
<evidence type="ECO:0000256" key="5">
    <source>
        <dbReference type="ARBA" id="ARBA00023136"/>
    </source>
</evidence>
<dbReference type="InterPro" id="IPR050250">
    <property type="entry name" value="Macrolide_Exporter_MacB"/>
</dbReference>
<dbReference type="InterPro" id="IPR003838">
    <property type="entry name" value="ABC3_permease_C"/>
</dbReference>
<keyword evidence="3 7" id="KW-0812">Transmembrane</keyword>
<evidence type="ECO:0000256" key="7">
    <source>
        <dbReference type="SAM" id="Phobius"/>
    </source>
</evidence>
<evidence type="ECO:0000256" key="1">
    <source>
        <dbReference type="ARBA" id="ARBA00004651"/>
    </source>
</evidence>
<dbReference type="GO" id="GO:0005886">
    <property type="term" value="C:plasma membrane"/>
    <property type="evidence" value="ECO:0007669"/>
    <property type="project" value="UniProtKB-SubCell"/>
</dbReference>
<dbReference type="GO" id="GO:0022857">
    <property type="term" value="F:transmembrane transporter activity"/>
    <property type="evidence" value="ECO:0007669"/>
    <property type="project" value="TreeGrafter"/>
</dbReference>
<evidence type="ECO:0000256" key="3">
    <source>
        <dbReference type="ARBA" id="ARBA00022692"/>
    </source>
</evidence>
<dbReference type="RefSeq" id="WP_015084135.1">
    <property type="nucleotide sequence ID" value="NC_019552.1"/>
</dbReference>
<evidence type="ECO:0000313" key="10">
    <source>
        <dbReference type="Proteomes" id="UP000009399"/>
    </source>
</evidence>
<evidence type="ECO:0000313" key="9">
    <source>
        <dbReference type="EMBL" id="AFX74281.1"/>
    </source>
</evidence>
<feature type="transmembrane region" description="Helical" evidence="7">
    <location>
        <begin position="2581"/>
        <end position="2604"/>
    </location>
</feature>
<feature type="transmembrane region" description="Helical" evidence="7">
    <location>
        <begin position="2669"/>
        <end position="2695"/>
    </location>
</feature>
<dbReference type="Proteomes" id="UP000009399">
    <property type="component" value="Chromosome"/>
</dbReference>
<name>A0AAI8AMV6_MESHY</name>
<evidence type="ECO:0000259" key="8">
    <source>
        <dbReference type="Pfam" id="PF02687"/>
    </source>
</evidence>
<evidence type="ECO:0000256" key="4">
    <source>
        <dbReference type="ARBA" id="ARBA00022989"/>
    </source>
</evidence>
<feature type="transmembrane region" description="Helical" evidence="7">
    <location>
        <begin position="2025"/>
        <end position="2046"/>
    </location>
</feature>
<feature type="domain" description="ABC3 transporter permease C-terminal" evidence="8">
    <location>
        <begin position="2581"/>
        <end position="2698"/>
    </location>
</feature>
<reference evidence="9 10" key="1">
    <citation type="journal article" date="2013" name="Genome Announc.">
        <title>Complete Genome Sequence of Mycoplasma hyorhinis Strain SK76.</title>
        <authorList>
            <person name="Goodison S."/>
            <person name="Urquidi V."/>
            <person name="Kumar D."/>
            <person name="Reyes L."/>
            <person name="Rosser C.J."/>
        </authorList>
    </citation>
    <scope>NUCLEOTIDE SEQUENCE [LARGE SCALE GENOMIC DNA]</scope>
    <source>
        <strain evidence="9 10">SK76</strain>
    </source>
</reference>
<dbReference type="PANTHER" id="PTHR30572:SF4">
    <property type="entry name" value="ABC TRANSPORTER PERMEASE YTRF"/>
    <property type="match status" value="1"/>
</dbReference>